<dbReference type="InterPro" id="IPR050491">
    <property type="entry name" value="AmpC-like"/>
</dbReference>
<feature type="domain" description="Beta-lactamase-related" evidence="8">
    <location>
        <begin position="35"/>
        <end position="378"/>
    </location>
</feature>
<dbReference type="GO" id="GO:0046677">
    <property type="term" value="P:response to antibiotic"/>
    <property type="evidence" value="ECO:0007669"/>
    <property type="project" value="UniProtKB-UniRule"/>
</dbReference>
<evidence type="ECO:0000256" key="3">
    <source>
        <dbReference type="ARBA" id="ARBA00012865"/>
    </source>
</evidence>
<keyword evidence="7" id="KW-0732">Signal</keyword>
<proteinExistence type="inferred from homology"/>
<evidence type="ECO:0000313" key="10">
    <source>
        <dbReference type="Proteomes" id="UP000198606"/>
    </source>
</evidence>
<dbReference type="Pfam" id="PF00144">
    <property type="entry name" value="Beta-lactamase"/>
    <property type="match status" value="1"/>
</dbReference>
<dbReference type="GO" id="GO:0030288">
    <property type="term" value="C:outer membrane-bounded periplasmic space"/>
    <property type="evidence" value="ECO:0007669"/>
    <property type="project" value="InterPro"/>
</dbReference>
<gene>
    <name evidence="9" type="ORF">SAMN05216588_102165</name>
</gene>
<dbReference type="PANTHER" id="PTHR46825">
    <property type="entry name" value="D-ALANYL-D-ALANINE-CARBOXYPEPTIDASE/ENDOPEPTIDASE AMPH"/>
    <property type="match status" value="1"/>
</dbReference>
<dbReference type="Proteomes" id="UP000198606">
    <property type="component" value="Unassembled WGS sequence"/>
</dbReference>
<comment type="catalytic activity">
    <reaction evidence="1 6">
        <text>a beta-lactam + H2O = a substituted beta-amino acid</text>
        <dbReference type="Rhea" id="RHEA:20401"/>
        <dbReference type="ChEBI" id="CHEBI:15377"/>
        <dbReference type="ChEBI" id="CHEBI:35627"/>
        <dbReference type="ChEBI" id="CHEBI:140347"/>
        <dbReference type="EC" id="3.5.2.6"/>
    </reaction>
</comment>
<dbReference type="EMBL" id="FNDG01000002">
    <property type="protein sequence ID" value="SDH02584.1"/>
    <property type="molecule type" value="Genomic_DNA"/>
</dbReference>
<comment type="similarity">
    <text evidence="2 6">Belongs to the class-C beta-lactamase family.</text>
</comment>
<dbReference type="GO" id="GO:0008800">
    <property type="term" value="F:beta-lactamase activity"/>
    <property type="evidence" value="ECO:0007669"/>
    <property type="project" value="UniProtKB-UniRule"/>
</dbReference>
<sequence length="388" mass="41797">MNHGYIVMVLLSASLAASLPAVAMSEQAFQARTAEIFATLTARYDVPGLALGVTWKGKHYLYTQGMADRTTGIAVSPATLFELGSMSKTFNATLAALAQERSLLSLDDRVAAHIPELDKRPFGALSLMDLASHQSSGLPLQPPDAARDDASLMTWLKHWQPVAGSGHERSYSNVGIGMLGRISAQVFGQPYAKALHDHVLQPLALRHTYVEVPAAQMSRYAYGYARDNNAAIRVNPGMLDAEAYGLKSDIGDMLRFVDINLGAVAVPEALSAAIATTHQGVTRTAEFTQAMIWERYPWPLSREAMLAGNAPALALETQPASRLSARDTSEQGVLFSKTGSTNGFGGYIAFIPDEQIGLVLLANRNVPLDARVDAAFTLLQQVLNDEAR</sequence>
<dbReference type="Gene3D" id="3.40.710.10">
    <property type="entry name" value="DD-peptidase/beta-lactamase superfamily"/>
    <property type="match status" value="1"/>
</dbReference>
<dbReference type="NCBIfam" id="NF033085">
    <property type="entry name" value="bla_class_C"/>
    <property type="match status" value="1"/>
</dbReference>
<dbReference type="InterPro" id="IPR012338">
    <property type="entry name" value="Beta-lactam/transpept-like"/>
</dbReference>
<evidence type="ECO:0000256" key="1">
    <source>
        <dbReference type="ARBA" id="ARBA00001526"/>
    </source>
</evidence>
<dbReference type="InterPro" id="IPR058136">
    <property type="entry name" value="AmpC"/>
</dbReference>
<dbReference type="GO" id="GO:0017001">
    <property type="term" value="P:antibiotic catabolic process"/>
    <property type="evidence" value="ECO:0007669"/>
    <property type="project" value="InterPro"/>
</dbReference>
<dbReference type="EC" id="3.5.2.6" evidence="3 6"/>
<organism evidence="9 10">
    <name type="scientific">Phytopseudomonas flavescens</name>
    <dbReference type="NCBI Taxonomy" id="29435"/>
    <lineage>
        <taxon>Bacteria</taxon>
        <taxon>Pseudomonadati</taxon>
        <taxon>Pseudomonadota</taxon>
        <taxon>Gammaproteobacteria</taxon>
        <taxon>Pseudomonadales</taxon>
        <taxon>Pseudomonadaceae</taxon>
        <taxon>Phytopseudomonas</taxon>
    </lineage>
</organism>
<name>A0A1G7Z1R2_9GAMM</name>
<evidence type="ECO:0000259" key="8">
    <source>
        <dbReference type="Pfam" id="PF00144"/>
    </source>
</evidence>
<feature type="chain" id="PRO_5011649447" description="Beta-lactamase" evidence="7">
    <location>
        <begin position="24"/>
        <end position="388"/>
    </location>
</feature>
<keyword evidence="4 6" id="KW-0378">Hydrolase</keyword>
<protein>
    <recommendedName>
        <fullName evidence="3 6">Beta-lactamase</fullName>
        <ecNumber evidence="3 6">3.5.2.6</ecNumber>
    </recommendedName>
</protein>
<dbReference type="InterPro" id="IPR001466">
    <property type="entry name" value="Beta-lactam-related"/>
</dbReference>
<evidence type="ECO:0000256" key="4">
    <source>
        <dbReference type="ARBA" id="ARBA00022801"/>
    </source>
</evidence>
<dbReference type="SUPFAM" id="SSF56601">
    <property type="entry name" value="beta-lactamase/transpeptidase-like"/>
    <property type="match status" value="1"/>
</dbReference>
<accession>A0A1G7Z1R2</accession>
<evidence type="ECO:0000313" key="9">
    <source>
        <dbReference type="EMBL" id="SDH02584.1"/>
    </source>
</evidence>
<dbReference type="InterPro" id="IPR001586">
    <property type="entry name" value="Beta-lactam_class-C_AS"/>
</dbReference>
<evidence type="ECO:0000256" key="7">
    <source>
        <dbReference type="SAM" id="SignalP"/>
    </source>
</evidence>
<dbReference type="PANTHER" id="PTHR46825:SF8">
    <property type="entry name" value="BETA-LACTAMASE-RELATED"/>
    <property type="match status" value="1"/>
</dbReference>
<keyword evidence="5 6" id="KW-0046">Antibiotic resistance</keyword>
<feature type="signal peptide" evidence="7">
    <location>
        <begin position="1"/>
        <end position="23"/>
    </location>
</feature>
<dbReference type="AlphaFoldDB" id="A0A1G7Z1R2"/>
<evidence type="ECO:0000256" key="2">
    <source>
        <dbReference type="ARBA" id="ARBA00007840"/>
    </source>
</evidence>
<evidence type="ECO:0000256" key="6">
    <source>
        <dbReference type="RuleBase" id="RU361140"/>
    </source>
</evidence>
<reference evidence="9 10" key="1">
    <citation type="submission" date="2016-10" db="EMBL/GenBank/DDBJ databases">
        <authorList>
            <person name="de Groot N.N."/>
        </authorList>
    </citation>
    <scope>NUCLEOTIDE SEQUENCE [LARGE SCALE GENOMIC DNA]</scope>
    <source>
        <strain evidence="9 10">LMG 18387</strain>
    </source>
</reference>
<dbReference type="PROSITE" id="PS00336">
    <property type="entry name" value="BETA_LACTAMASE_C"/>
    <property type="match status" value="1"/>
</dbReference>
<dbReference type="STRING" id="29435.SAMN05216588_102165"/>
<evidence type="ECO:0000256" key="5">
    <source>
        <dbReference type="ARBA" id="ARBA00023251"/>
    </source>
</evidence>